<dbReference type="Pfam" id="PF04229">
    <property type="entry name" value="GrpB"/>
    <property type="match status" value="1"/>
</dbReference>
<comment type="caution">
    <text evidence="1">The sequence shown here is derived from an EMBL/GenBank/DDBJ whole genome shotgun (WGS) entry which is preliminary data.</text>
</comment>
<dbReference type="Proteomes" id="UP001500740">
    <property type="component" value="Unassembled WGS sequence"/>
</dbReference>
<evidence type="ECO:0000313" key="2">
    <source>
        <dbReference type="Proteomes" id="UP001500740"/>
    </source>
</evidence>
<dbReference type="SUPFAM" id="SSF81301">
    <property type="entry name" value="Nucleotidyltransferase"/>
    <property type="match status" value="1"/>
</dbReference>
<organism evidence="1 2">
    <name type="scientific">Alkalibacillus silvisoli</name>
    <dbReference type="NCBI Taxonomy" id="392823"/>
    <lineage>
        <taxon>Bacteria</taxon>
        <taxon>Bacillati</taxon>
        <taxon>Bacillota</taxon>
        <taxon>Bacilli</taxon>
        <taxon>Bacillales</taxon>
        <taxon>Bacillaceae</taxon>
        <taxon>Alkalibacillus</taxon>
    </lineage>
</organism>
<reference evidence="1 2" key="1">
    <citation type="journal article" date="2019" name="Int. J. Syst. Evol. Microbiol.">
        <title>The Global Catalogue of Microorganisms (GCM) 10K type strain sequencing project: providing services to taxonomists for standard genome sequencing and annotation.</title>
        <authorList>
            <consortium name="The Broad Institute Genomics Platform"/>
            <consortium name="The Broad Institute Genome Sequencing Center for Infectious Disease"/>
            <person name="Wu L."/>
            <person name="Ma J."/>
        </authorList>
    </citation>
    <scope>NUCLEOTIDE SEQUENCE [LARGE SCALE GENOMIC DNA]</scope>
    <source>
        <strain evidence="1 2">JCM 14193</strain>
    </source>
</reference>
<dbReference type="EMBL" id="BAAACZ010000035">
    <property type="protein sequence ID" value="GAA0472642.1"/>
    <property type="molecule type" value="Genomic_DNA"/>
</dbReference>
<dbReference type="InterPro" id="IPR007344">
    <property type="entry name" value="GrpB/CoaE"/>
</dbReference>
<dbReference type="InterPro" id="IPR043519">
    <property type="entry name" value="NT_sf"/>
</dbReference>
<dbReference type="RefSeq" id="WP_343785115.1">
    <property type="nucleotide sequence ID" value="NZ_BAAACZ010000035.1"/>
</dbReference>
<dbReference type="PANTHER" id="PTHR34822:SF1">
    <property type="entry name" value="GRPB FAMILY PROTEIN"/>
    <property type="match status" value="1"/>
</dbReference>
<dbReference type="PANTHER" id="PTHR34822">
    <property type="entry name" value="GRPB DOMAIN PROTEIN (AFU_ORTHOLOGUE AFUA_1G01530)"/>
    <property type="match status" value="1"/>
</dbReference>
<gene>
    <name evidence="1" type="ORF">GCM10008935_30640</name>
</gene>
<sequence length="173" mass="20279">MRKIEIIPYQKNWPLKYQKEAEMLKSLLGEECREIHHIGSTSVPGLRAKPTIDILIGVNDTESVDQYNKEMRAIGYDPKGENGIAGRRYFQKGGDKRSHHVHIFEAGSFHIHRHLVFRDYLRACADIRIQYGELKEQLSQEYPYDSKAYVKGKESMVQQIEQRALAWYQKERL</sequence>
<evidence type="ECO:0000313" key="1">
    <source>
        <dbReference type="EMBL" id="GAA0472642.1"/>
    </source>
</evidence>
<name>A0ABN1ABW9_9BACI</name>
<accession>A0ABN1ABW9</accession>
<protein>
    <recommendedName>
        <fullName evidence="3">GrpB family protein</fullName>
    </recommendedName>
</protein>
<proteinExistence type="predicted"/>
<evidence type="ECO:0008006" key="3">
    <source>
        <dbReference type="Google" id="ProtNLM"/>
    </source>
</evidence>
<dbReference type="Gene3D" id="3.30.460.10">
    <property type="entry name" value="Beta Polymerase, domain 2"/>
    <property type="match status" value="1"/>
</dbReference>
<keyword evidence="2" id="KW-1185">Reference proteome</keyword>